<evidence type="ECO:0000256" key="3">
    <source>
        <dbReference type="ARBA" id="ARBA00022490"/>
    </source>
</evidence>
<feature type="region of interest" description="Disordered" evidence="6">
    <location>
        <begin position="99"/>
        <end position="148"/>
    </location>
</feature>
<evidence type="ECO:0000256" key="2">
    <source>
        <dbReference type="ARBA" id="ARBA00004496"/>
    </source>
</evidence>
<dbReference type="PANTHER" id="PTHR12493:SF0">
    <property type="entry name" value="CUE DOMAIN-CONTAINING PROTEIN 2"/>
    <property type="match status" value="1"/>
</dbReference>
<keyword evidence="3" id="KW-0963">Cytoplasm</keyword>
<feature type="compositionally biased region" description="Polar residues" evidence="6">
    <location>
        <begin position="124"/>
        <end position="148"/>
    </location>
</feature>
<evidence type="ECO:0000256" key="1">
    <source>
        <dbReference type="ARBA" id="ARBA00004123"/>
    </source>
</evidence>
<comment type="caution">
    <text evidence="7">The sequence shown here is derived from an EMBL/GenBank/DDBJ whole genome shotgun (WGS) entry which is preliminary data.</text>
</comment>
<dbReference type="GO" id="GO:0005634">
    <property type="term" value="C:nucleus"/>
    <property type="evidence" value="ECO:0007669"/>
    <property type="project" value="UniProtKB-SubCell"/>
</dbReference>
<evidence type="ECO:0000313" key="7">
    <source>
        <dbReference type="EMBL" id="PIK36211.1"/>
    </source>
</evidence>
<protein>
    <submittedName>
        <fullName evidence="7">Putative CUE domain-containing protein 2-B</fullName>
    </submittedName>
</protein>
<feature type="region of interest" description="Disordered" evidence="6">
    <location>
        <begin position="220"/>
        <end position="250"/>
    </location>
</feature>
<keyword evidence="4" id="KW-0833">Ubl conjugation pathway</keyword>
<evidence type="ECO:0000256" key="5">
    <source>
        <dbReference type="ARBA" id="ARBA00023242"/>
    </source>
</evidence>
<gene>
    <name evidence="7" type="ORF">BSL78_26956</name>
</gene>
<evidence type="ECO:0000256" key="6">
    <source>
        <dbReference type="SAM" id="MobiDB-lite"/>
    </source>
</evidence>
<dbReference type="CDD" id="cd14279">
    <property type="entry name" value="CUE"/>
    <property type="match status" value="1"/>
</dbReference>
<accession>A0A2G8JKD5</accession>
<feature type="compositionally biased region" description="Low complexity" evidence="6">
    <location>
        <begin position="227"/>
        <end position="237"/>
    </location>
</feature>
<evidence type="ECO:0000256" key="4">
    <source>
        <dbReference type="ARBA" id="ARBA00022786"/>
    </source>
</evidence>
<dbReference type="PANTHER" id="PTHR12493">
    <property type="entry name" value="CUE DOMAIN CONTAINING 2"/>
    <property type="match status" value="1"/>
</dbReference>
<keyword evidence="8" id="KW-1185">Reference proteome</keyword>
<organism evidence="7 8">
    <name type="scientific">Stichopus japonicus</name>
    <name type="common">Sea cucumber</name>
    <dbReference type="NCBI Taxonomy" id="307972"/>
    <lineage>
        <taxon>Eukaryota</taxon>
        <taxon>Metazoa</taxon>
        <taxon>Echinodermata</taxon>
        <taxon>Eleutherozoa</taxon>
        <taxon>Echinozoa</taxon>
        <taxon>Holothuroidea</taxon>
        <taxon>Aspidochirotacea</taxon>
        <taxon>Aspidochirotida</taxon>
        <taxon>Stichopodidae</taxon>
        <taxon>Apostichopus</taxon>
    </lineage>
</organism>
<keyword evidence="5" id="KW-0539">Nucleus</keyword>
<comment type="subcellular location">
    <subcellularLocation>
        <location evidence="2">Cytoplasm</location>
    </subcellularLocation>
    <subcellularLocation>
        <location evidence="1">Nucleus</location>
    </subcellularLocation>
</comment>
<dbReference type="OrthoDB" id="10060331at2759"/>
<reference evidence="7 8" key="1">
    <citation type="journal article" date="2017" name="PLoS Biol.">
        <title>The sea cucumber genome provides insights into morphological evolution and visceral regeneration.</title>
        <authorList>
            <person name="Zhang X."/>
            <person name="Sun L."/>
            <person name="Yuan J."/>
            <person name="Sun Y."/>
            <person name="Gao Y."/>
            <person name="Zhang L."/>
            <person name="Li S."/>
            <person name="Dai H."/>
            <person name="Hamel J.F."/>
            <person name="Liu C."/>
            <person name="Yu Y."/>
            <person name="Liu S."/>
            <person name="Lin W."/>
            <person name="Guo K."/>
            <person name="Jin S."/>
            <person name="Xu P."/>
            <person name="Storey K.B."/>
            <person name="Huan P."/>
            <person name="Zhang T."/>
            <person name="Zhou Y."/>
            <person name="Zhang J."/>
            <person name="Lin C."/>
            <person name="Li X."/>
            <person name="Xing L."/>
            <person name="Huo D."/>
            <person name="Sun M."/>
            <person name="Wang L."/>
            <person name="Mercier A."/>
            <person name="Li F."/>
            <person name="Yang H."/>
            <person name="Xiang J."/>
        </authorList>
    </citation>
    <scope>NUCLEOTIDE SEQUENCE [LARGE SCALE GENOMIC DNA]</scope>
    <source>
        <strain evidence="7">Shaxun</strain>
        <tissue evidence="7">Muscle</tissue>
    </source>
</reference>
<name>A0A2G8JKD5_STIJA</name>
<dbReference type="Proteomes" id="UP000230750">
    <property type="component" value="Unassembled WGS sequence"/>
</dbReference>
<dbReference type="EMBL" id="MRZV01001717">
    <property type="protein sequence ID" value="PIK36211.1"/>
    <property type="molecule type" value="Genomic_DNA"/>
</dbReference>
<sequence length="304" mass="34105">MYDLDPTDLSSHELRVLKALSDFITHHQPESSLSAIDNIVLMYVVGVLEDVGNDDDFDVDNFIEMIAAYVPGFLAIDVAVVCEWIFELSEKLTTAIDDDEVDMKTPDCDSNHESQPQAEKESDLSSQNYNSSTYKVHSGQTSEQGNCPTETFKKISRSLVTVANASCDVDPSDHKILQKETLCRIKELEDGEKERLIEDSDEMPILATQDKLLASELKELEGETSPEDSSILESSYSQEEEEEAEEEGETQFQMIRKIVPDASHEDIQNSLASCGGDLEEALEMLVEKMTLKKSRGRKRENFCD</sequence>
<evidence type="ECO:0000313" key="8">
    <source>
        <dbReference type="Proteomes" id="UP000230750"/>
    </source>
</evidence>
<dbReference type="GO" id="GO:0005737">
    <property type="term" value="C:cytoplasm"/>
    <property type="evidence" value="ECO:0007669"/>
    <property type="project" value="UniProtKB-SubCell"/>
</dbReference>
<feature type="compositionally biased region" description="Basic and acidic residues" evidence="6">
    <location>
        <begin position="102"/>
        <end position="123"/>
    </location>
</feature>
<dbReference type="AlphaFoldDB" id="A0A2G8JKD5"/>
<proteinExistence type="predicted"/>
<feature type="compositionally biased region" description="Acidic residues" evidence="6">
    <location>
        <begin position="238"/>
        <end position="249"/>
    </location>
</feature>